<dbReference type="Gene3D" id="3.40.50.300">
    <property type="entry name" value="P-loop containing nucleotide triphosphate hydrolases"/>
    <property type="match status" value="1"/>
</dbReference>
<dbReference type="CDD" id="cd19481">
    <property type="entry name" value="RecA-like_protease"/>
    <property type="match status" value="1"/>
</dbReference>
<keyword evidence="3" id="KW-0378">Hydrolase</keyword>
<proteinExistence type="predicted"/>
<dbReference type="GO" id="GO:0003723">
    <property type="term" value="F:RNA binding"/>
    <property type="evidence" value="ECO:0007669"/>
    <property type="project" value="TreeGrafter"/>
</dbReference>
<dbReference type="InterPro" id="IPR050168">
    <property type="entry name" value="AAA_ATPase_domain"/>
</dbReference>
<dbReference type="STRING" id="1448308.A0A2T2N4L1"/>
<keyword evidence="4" id="KW-1185">Reference proteome</keyword>
<organism evidence="3 4">
    <name type="scientific">Corynespora cassiicola Philippines</name>
    <dbReference type="NCBI Taxonomy" id="1448308"/>
    <lineage>
        <taxon>Eukaryota</taxon>
        <taxon>Fungi</taxon>
        <taxon>Dikarya</taxon>
        <taxon>Ascomycota</taxon>
        <taxon>Pezizomycotina</taxon>
        <taxon>Dothideomycetes</taxon>
        <taxon>Pleosporomycetidae</taxon>
        <taxon>Pleosporales</taxon>
        <taxon>Corynesporascaceae</taxon>
        <taxon>Corynespora</taxon>
    </lineage>
</organism>
<dbReference type="GO" id="GO:0042254">
    <property type="term" value="P:ribosome biogenesis"/>
    <property type="evidence" value="ECO:0007669"/>
    <property type="project" value="TreeGrafter"/>
</dbReference>
<dbReference type="InterPro" id="IPR003959">
    <property type="entry name" value="ATPase_AAA_core"/>
</dbReference>
<name>A0A2T2N4L1_CORCC</name>
<dbReference type="Proteomes" id="UP000240883">
    <property type="component" value="Unassembled WGS sequence"/>
</dbReference>
<dbReference type="PANTHER" id="PTHR23077:SF132">
    <property type="entry name" value="ATP-DEPENDENT ZN PROTEASE"/>
    <property type="match status" value="1"/>
</dbReference>
<feature type="region of interest" description="Disordered" evidence="1">
    <location>
        <begin position="490"/>
        <end position="510"/>
    </location>
</feature>
<sequence length="549" mass="61737">MASIDDFTLVEDETVQGGGQPQLFDDYRGFTSGKTTDLDVQIVTALRKKHPDLIVTTVPATNCNLLQFAAAGYAQAELDEDAEPVLRWRGFVGPAHRGGSGFLADAIFFARYKYTWNSENFILYTIVEGYSTVQYILKEPRNGEGAYSHSSVVDRLLATIGAWLIQEEPAIYVYDGYWARSTKLWEEVKKAKWEDVILDPKMKKAVTQVANKFFDNKDVYDEYGVPWKRGLIFHGPVGNGKTISLKALMHTLQDRNPPVVTLYVKSAPYNYNIHDVFTMARSMTPCLLVLEDIDTIVTSATRSYFFNEVDGLENNDGILMIATTNHLDELDPGLSKRPSRFDRKYLFPLPNKGERALYAQYWRNKLKNKKNIDFPGKLCDATAEITEDFSFAYLKEAFVATLLELARNDDSEDGEESCTEEGDDDDPLDKYEFWRVFKAQVKMLRSEMGNKTPEDADAGSKARATLGTYERLCPGRDELARMLDAVRLQGGPPPPRKAASLSARASQEADARNRFVQNGSVLSPIHSFNPLAHVKSSKLNDGVWEWGAA</sequence>
<dbReference type="SUPFAM" id="SSF52540">
    <property type="entry name" value="P-loop containing nucleoside triphosphate hydrolases"/>
    <property type="match status" value="1"/>
</dbReference>
<reference evidence="3 4" key="1">
    <citation type="journal article" date="2018" name="Front. Microbiol.">
        <title>Genome-Wide Analysis of Corynespora cassiicola Leaf Fall Disease Putative Effectors.</title>
        <authorList>
            <person name="Lopez D."/>
            <person name="Ribeiro S."/>
            <person name="Label P."/>
            <person name="Fumanal B."/>
            <person name="Venisse J.S."/>
            <person name="Kohler A."/>
            <person name="de Oliveira R.R."/>
            <person name="Labutti K."/>
            <person name="Lipzen A."/>
            <person name="Lail K."/>
            <person name="Bauer D."/>
            <person name="Ohm R.A."/>
            <person name="Barry K.W."/>
            <person name="Spatafora J."/>
            <person name="Grigoriev I.V."/>
            <person name="Martin F.M."/>
            <person name="Pujade-Renaud V."/>
        </authorList>
    </citation>
    <scope>NUCLEOTIDE SEQUENCE [LARGE SCALE GENOMIC DNA]</scope>
    <source>
        <strain evidence="3 4">Philippines</strain>
    </source>
</reference>
<evidence type="ECO:0000256" key="1">
    <source>
        <dbReference type="SAM" id="MobiDB-lite"/>
    </source>
</evidence>
<accession>A0A2T2N4L1</accession>
<dbReference type="PANTHER" id="PTHR23077">
    <property type="entry name" value="AAA-FAMILY ATPASE"/>
    <property type="match status" value="1"/>
</dbReference>
<evidence type="ECO:0000259" key="2">
    <source>
        <dbReference type="Pfam" id="PF00004"/>
    </source>
</evidence>
<dbReference type="GO" id="GO:1990275">
    <property type="term" value="F:preribosome binding"/>
    <property type="evidence" value="ECO:0007669"/>
    <property type="project" value="TreeGrafter"/>
</dbReference>
<gene>
    <name evidence="3" type="ORF">BS50DRAFT_579230</name>
</gene>
<dbReference type="Pfam" id="PF00004">
    <property type="entry name" value="AAA"/>
    <property type="match status" value="1"/>
</dbReference>
<dbReference type="AlphaFoldDB" id="A0A2T2N4L1"/>
<dbReference type="InterPro" id="IPR027417">
    <property type="entry name" value="P-loop_NTPase"/>
</dbReference>
<dbReference type="GO" id="GO:0005634">
    <property type="term" value="C:nucleus"/>
    <property type="evidence" value="ECO:0007669"/>
    <property type="project" value="TreeGrafter"/>
</dbReference>
<evidence type="ECO:0000313" key="4">
    <source>
        <dbReference type="Proteomes" id="UP000240883"/>
    </source>
</evidence>
<dbReference type="EMBL" id="KZ678149">
    <property type="protein sequence ID" value="PSN60354.1"/>
    <property type="molecule type" value="Genomic_DNA"/>
</dbReference>
<dbReference type="OrthoDB" id="2115716at2759"/>
<protein>
    <submittedName>
        <fullName evidence="3">P-loop containing nucleoside triphosphate hydrolase protein</fullName>
    </submittedName>
</protein>
<dbReference type="GO" id="GO:0016887">
    <property type="term" value="F:ATP hydrolysis activity"/>
    <property type="evidence" value="ECO:0007669"/>
    <property type="project" value="InterPro"/>
</dbReference>
<feature type="domain" description="ATPase AAA-type core" evidence="2">
    <location>
        <begin position="231"/>
        <end position="349"/>
    </location>
</feature>
<evidence type="ECO:0000313" key="3">
    <source>
        <dbReference type="EMBL" id="PSN60354.1"/>
    </source>
</evidence>
<dbReference type="GO" id="GO:0005524">
    <property type="term" value="F:ATP binding"/>
    <property type="evidence" value="ECO:0007669"/>
    <property type="project" value="InterPro"/>
</dbReference>